<name>A0A0W8G891_9ZZZZ</name>
<dbReference type="Pfam" id="PF13432">
    <property type="entry name" value="TPR_16"/>
    <property type="match status" value="1"/>
</dbReference>
<sequence>MFRLMTGRPPDAEADAEAEAGHSQTPARLEEGRAAFSAGDMAAAAEHLRLWLRRTPGDDAARMLLGRALYAMGRHVQAGVEFERVARRVPGHPAGLCLCLCRLRLGRAARALEAHAAWAAAAPPGPDAAGTAALREQLAPHFEALAADPGQGERVAGILEAALEAWPGLAAAGPGQEARG</sequence>
<proteinExistence type="predicted"/>
<evidence type="ECO:0000256" key="1">
    <source>
        <dbReference type="SAM" id="MobiDB-lite"/>
    </source>
</evidence>
<organism evidence="2">
    <name type="scientific">hydrocarbon metagenome</name>
    <dbReference type="NCBI Taxonomy" id="938273"/>
    <lineage>
        <taxon>unclassified sequences</taxon>
        <taxon>metagenomes</taxon>
        <taxon>ecological metagenomes</taxon>
    </lineage>
</organism>
<dbReference type="Gene3D" id="1.25.40.10">
    <property type="entry name" value="Tetratricopeptide repeat domain"/>
    <property type="match status" value="1"/>
</dbReference>
<dbReference type="SUPFAM" id="SSF48452">
    <property type="entry name" value="TPR-like"/>
    <property type="match status" value="1"/>
</dbReference>
<evidence type="ECO:0000313" key="2">
    <source>
        <dbReference type="EMBL" id="KUG29380.1"/>
    </source>
</evidence>
<comment type="caution">
    <text evidence="2">The sequence shown here is derived from an EMBL/GenBank/DDBJ whole genome shotgun (WGS) entry which is preliminary data.</text>
</comment>
<gene>
    <name evidence="2" type="ORF">ASZ90_000723</name>
</gene>
<dbReference type="AlphaFoldDB" id="A0A0W8G891"/>
<dbReference type="InterPro" id="IPR011990">
    <property type="entry name" value="TPR-like_helical_dom_sf"/>
</dbReference>
<reference evidence="2" key="1">
    <citation type="journal article" date="2015" name="Proc. Natl. Acad. Sci. U.S.A.">
        <title>Networks of energetic and metabolic interactions define dynamics in microbial communities.</title>
        <authorList>
            <person name="Embree M."/>
            <person name="Liu J.K."/>
            <person name="Al-Bassam M.M."/>
            <person name="Zengler K."/>
        </authorList>
    </citation>
    <scope>NUCLEOTIDE SEQUENCE</scope>
</reference>
<feature type="region of interest" description="Disordered" evidence="1">
    <location>
        <begin position="1"/>
        <end position="27"/>
    </location>
</feature>
<protein>
    <submittedName>
        <fullName evidence="2">Uncharacterized protein</fullName>
    </submittedName>
</protein>
<dbReference type="EMBL" id="LNQE01000092">
    <property type="protein sequence ID" value="KUG29380.1"/>
    <property type="molecule type" value="Genomic_DNA"/>
</dbReference>
<accession>A0A0W8G891</accession>